<evidence type="ECO:0000313" key="1">
    <source>
        <dbReference type="EMBL" id="CAB4883801.1"/>
    </source>
</evidence>
<protein>
    <submittedName>
        <fullName evidence="1">Unannotated protein</fullName>
    </submittedName>
</protein>
<sequence length="84" mass="9066">MTLATPTNLPESPIKDPQRFLLVASEIISATTSAITPNIGSLRKLNDWVRLAITNANALETNRSVKNCPDAFLSKACLKIKSGI</sequence>
<dbReference type="EMBL" id="CAFBLZ010000020">
    <property type="protein sequence ID" value="CAB4883801.1"/>
    <property type="molecule type" value="Genomic_DNA"/>
</dbReference>
<gene>
    <name evidence="1" type="ORF">UFOPK3482_00370</name>
</gene>
<reference evidence="1" key="1">
    <citation type="submission" date="2020-05" db="EMBL/GenBank/DDBJ databases">
        <authorList>
            <person name="Chiriac C."/>
            <person name="Salcher M."/>
            <person name="Ghai R."/>
            <person name="Kavagutti S V."/>
        </authorList>
    </citation>
    <scope>NUCLEOTIDE SEQUENCE</scope>
</reference>
<dbReference type="AlphaFoldDB" id="A0A6J7ENS9"/>
<organism evidence="1">
    <name type="scientific">freshwater metagenome</name>
    <dbReference type="NCBI Taxonomy" id="449393"/>
    <lineage>
        <taxon>unclassified sequences</taxon>
        <taxon>metagenomes</taxon>
        <taxon>ecological metagenomes</taxon>
    </lineage>
</organism>
<name>A0A6J7ENS9_9ZZZZ</name>
<proteinExistence type="predicted"/>
<accession>A0A6J7ENS9</accession>